<accession>A0A8H7PQ38</accession>
<name>A0A8H7PQ38_MORIS</name>
<dbReference type="PANTHER" id="PTHR32487">
    <property type="entry name" value="3-OXO-DELTA(4,5)-STEROID 5-BETA-REDUCTASE"/>
    <property type="match status" value="1"/>
</dbReference>
<dbReference type="InterPro" id="IPR055222">
    <property type="entry name" value="PRISE-like_Rossmann-fold"/>
</dbReference>
<dbReference type="AlphaFoldDB" id="A0A8H7PQ38"/>
<evidence type="ECO:0000313" key="2">
    <source>
        <dbReference type="EMBL" id="KAG2177865.1"/>
    </source>
</evidence>
<dbReference type="EMBL" id="JAEPQZ010000008">
    <property type="protein sequence ID" value="KAG2177865.1"/>
    <property type="molecule type" value="Genomic_DNA"/>
</dbReference>
<protein>
    <recommendedName>
        <fullName evidence="1">PRISE-like Rossmann-fold domain-containing protein</fullName>
    </recommendedName>
</protein>
<keyword evidence="3" id="KW-1185">Reference proteome</keyword>
<dbReference type="OrthoDB" id="1731983at2759"/>
<reference evidence="2" key="1">
    <citation type="submission" date="2020-12" db="EMBL/GenBank/DDBJ databases">
        <title>Metabolic potential, ecology and presence of endohyphal bacteria is reflected in genomic diversity of Mucoromycotina.</title>
        <authorList>
            <person name="Muszewska A."/>
            <person name="Okrasinska A."/>
            <person name="Steczkiewicz K."/>
            <person name="Drgas O."/>
            <person name="Orlowska M."/>
            <person name="Perlinska-Lenart U."/>
            <person name="Aleksandrzak-Piekarczyk T."/>
            <person name="Szatraj K."/>
            <person name="Zielenkiewicz U."/>
            <person name="Pilsyk S."/>
            <person name="Malc E."/>
            <person name="Mieczkowski P."/>
            <person name="Kruszewska J.S."/>
            <person name="Biernat P."/>
            <person name="Pawlowska J."/>
        </authorList>
    </citation>
    <scope>NUCLEOTIDE SEQUENCE</scope>
    <source>
        <strain evidence="2">WA0000067209</strain>
    </source>
</reference>
<evidence type="ECO:0000259" key="1">
    <source>
        <dbReference type="Pfam" id="PF22917"/>
    </source>
</evidence>
<gene>
    <name evidence="2" type="ORF">INT43_003112</name>
</gene>
<dbReference type="SUPFAM" id="SSF51735">
    <property type="entry name" value="NAD(P)-binding Rossmann-fold domains"/>
    <property type="match status" value="1"/>
</dbReference>
<sequence>MSKRCAIIFGANGISGIAMTKVLLESDEWSPIICVSRRPPQLEETSANSRIQFVSIDMVKSSADELASKISAAGGAVAQHAYFYTYLEKQDPKEHIEINKMLLEKALHAVSLVSPKLKSFMLQTGYKHYGNHLGGDKMVHDYPWKEDAPRVFKDNFYFHQEDLLYEYAVNKNWRWLVTRPNVILGVSKGNYMNFGVSIALYAALQKSLGREFIFPGNEVEYNAIFDHSSADNNCRFQEYLSLNDKIPSGAFNICNNDKPKFSELWPKIANYFGLKLPEPLFRDEKAKHPEPNSVYCQLPLTEYAEKEKKAWYNIAEKNGLDTNAYDYATWQFVDAVAGRTWPDEASMEKAAKYGWTRKVDTIQEYYKLFDELKKMKVIPK</sequence>
<dbReference type="CDD" id="cd08948">
    <property type="entry name" value="5beta-POR_like_SDR_a"/>
    <property type="match status" value="1"/>
</dbReference>
<feature type="domain" description="PRISE-like Rossmann-fold" evidence="1">
    <location>
        <begin position="6"/>
        <end position="379"/>
    </location>
</feature>
<dbReference type="InterPro" id="IPR036291">
    <property type="entry name" value="NAD(P)-bd_dom_sf"/>
</dbReference>
<dbReference type="Proteomes" id="UP000654370">
    <property type="component" value="Unassembled WGS sequence"/>
</dbReference>
<organism evidence="2 3">
    <name type="scientific">Mortierella isabellina</name>
    <name type="common">Filamentous fungus</name>
    <name type="synonym">Umbelopsis isabellina</name>
    <dbReference type="NCBI Taxonomy" id="91625"/>
    <lineage>
        <taxon>Eukaryota</taxon>
        <taxon>Fungi</taxon>
        <taxon>Fungi incertae sedis</taxon>
        <taxon>Mucoromycota</taxon>
        <taxon>Mucoromycotina</taxon>
        <taxon>Umbelopsidomycetes</taxon>
        <taxon>Umbelopsidales</taxon>
        <taxon>Umbelopsidaceae</taxon>
        <taxon>Umbelopsis</taxon>
    </lineage>
</organism>
<dbReference type="PANTHER" id="PTHR32487:SF0">
    <property type="entry name" value="3-OXO-DELTA(4,5)-STEROID 5-BETA-REDUCTASE"/>
    <property type="match status" value="1"/>
</dbReference>
<dbReference type="Gene3D" id="3.40.50.720">
    <property type="entry name" value="NAD(P)-binding Rossmann-like Domain"/>
    <property type="match status" value="1"/>
</dbReference>
<evidence type="ECO:0000313" key="3">
    <source>
        <dbReference type="Proteomes" id="UP000654370"/>
    </source>
</evidence>
<dbReference type="Pfam" id="PF22917">
    <property type="entry name" value="PRISE"/>
    <property type="match status" value="1"/>
</dbReference>
<comment type="caution">
    <text evidence="2">The sequence shown here is derived from an EMBL/GenBank/DDBJ whole genome shotgun (WGS) entry which is preliminary data.</text>
</comment>
<proteinExistence type="predicted"/>